<dbReference type="InterPro" id="IPR043721">
    <property type="entry name" value="DUF5662"/>
</dbReference>
<sequence>MKVSLKLDADDQENDRSVMIYWKQFKSLVFHKWHVLKAGLMIGNIPLWRLIIHDWSKFTPVEFVNYARFKYGRKDTAGWARAWLHHLHHNPHHPEHWILSWRGNPDFYNSIGKGIAPFITMLSMPETYAREMVADMMATSKEVTGSYDIAVWLNENGPKMRLHDGTIARLGKAMVDAGYYFTDNSPWSYMAGNKFKWWNLEVK</sequence>
<dbReference type="Pfam" id="PF18907">
    <property type="entry name" value="DUF5662"/>
    <property type="match status" value="1"/>
</dbReference>
<proteinExistence type="predicted"/>
<evidence type="ECO:0000313" key="1">
    <source>
        <dbReference type="EMBL" id="KKM76814.1"/>
    </source>
</evidence>
<gene>
    <name evidence="1" type="ORF">LCGC14_1376350</name>
</gene>
<dbReference type="EMBL" id="LAZR01008742">
    <property type="protein sequence ID" value="KKM76814.1"/>
    <property type="molecule type" value="Genomic_DNA"/>
</dbReference>
<protein>
    <submittedName>
        <fullName evidence="1">Uncharacterized protein</fullName>
    </submittedName>
</protein>
<reference evidence="1" key="1">
    <citation type="journal article" date="2015" name="Nature">
        <title>Complex archaea that bridge the gap between prokaryotes and eukaryotes.</title>
        <authorList>
            <person name="Spang A."/>
            <person name="Saw J.H."/>
            <person name="Jorgensen S.L."/>
            <person name="Zaremba-Niedzwiedzka K."/>
            <person name="Martijn J."/>
            <person name="Lind A.E."/>
            <person name="van Eijk R."/>
            <person name="Schleper C."/>
            <person name="Guy L."/>
            <person name="Ettema T.J."/>
        </authorList>
    </citation>
    <scope>NUCLEOTIDE SEQUENCE</scope>
</reference>
<accession>A0A0F9K418</accession>
<dbReference type="AlphaFoldDB" id="A0A0F9K418"/>
<organism evidence="1">
    <name type="scientific">marine sediment metagenome</name>
    <dbReference type="NCBI Taxonomy" id="412755"/>
    <lineage>
        <taxon>unclassified sequences</taxon>
        <taxon>metagenomes</taxon>
        <taxon>ecological metagenomes</taxon>
    </lineage>
</organism>
<comment type="caution">
    <text evidence="1">The sequence shown here is derived from an EMBL/GenBank/DDBJ whole genome shotgun (WGS) entry which is preliminary data.</text>
</comment>
<name>A0A0F9K418_9ZZZZ</name>